<reference evidence="2" key="1">
    <citation type="submission" date="2020-07" db="EMBL/GenBank/DDBJ databases">
        <title>Multicomponent nature underlies the extraordinary mechanical properties of spider dragline silk.</title>
        <authorList>
            <person name="Kono N."/>
            <person name="Nakamura H."/>
            <person name="Mori M."/>
            <person name="Yoshida Y."/>
            <person name="Ohtoshi R."/>
            <person name="Malay A.D."/>
            <person name="Moran D.A.P."/>
            <person name="Tomita M."/>
            <person name="Numata K."/>
            <person name="Arakawa K."/>
        </authorList>
    </citation>
    <scope>NUCLEOTIDE SEQUENCE</scope>
</reference>
<feature type="region of interest" description="Disordered" evidence="1">
    <location>
        <begin position="103"/>
        <end position="130"/>
    </location>
</feature>
<dbReference type="AlphaFoldDB" id="A0A8X6GMJ0"/>
<name>A0A8X6GMJ0_TRICU</name>
<sequence>MNRDIFINQFSAQCIIPIKELTSRSVELFILLLFVTRDGALFEYWYSNNSKSDMHFMYGSTNGTAREAIGLYKKQFPNIQSDTISTVALQLIESGLFPVQTHHSGQVRNTRKRNGMETSEWPERSTRILT</sequence>
<evidence type="ECO:0008006" key="4">
    <source>
        <dbReference type="Google" id="ProtNLM"/>
    </source>
</evidence>
<gene>
    <name evidence="2" type="ORF">TNCT_187891</name>
</gene>
<dbReference type="EMBL" id="BMAO01036039">
    <property type="protein sequence ID" value="GFR07651.1"/>
    <property type="molecule type" value="Genomic_DNA"/>
</dbReference>
<evidence type="ECO:0000313" key="3">
    <source>
        <dbReference type="Proteomes" id="UP000887116"/>
    </source>
</evidence>
<protein>
    <recommendedName>
        <fullName evidence="4">DUF4817 domain-containing protein</fullName>
    </recommendedName>
</protein>
<evidence type="ECO:0000256" key="1">
    <source>
        <dbReference type="SAM" id="MobiDB-lite"/>
    </source>
</evidence>
<comment type="caution">
    <text evidence="2">The sequence shown here is derived from an EMBL/GenBank/DDBJ whole genome shotgun (WGS) entry which is preliminary data.</text>
</comment>
<feature type="compositionally biased region" description="Basic and acidic residues" evidence="1">
    <location>
        <begin position="121"/>
        <end position="130"/>
    </location>
</feature>
<dbReference type="Proteomes" id="UP000887116">
    <property type="component" value="Unassembled WGS sequence"/>
</dbReference>
<accession>A0A8X6GMJ0</accession>
<evidence type="ECO:0000313" key="2">
    <source>
        <dbReference type="EMBL" id="GFR07651.1"/>
    </source>
</evidence>
<organism evidence="2 3">
    <name type="scientific">Trichonephila clavata</name>
    <name type="common">Joro spider</name>
    <name type="synonym">Nephila clavata</name>
    <dbReference type="NCBI Taxonomy" id="2740835"/>
    <lineage>
        <taxon>Eukaryota</taxon>
        <taxon>Metazoa</taxon>
        <taxon>Ecdysozoa</taxon>
        <taxon>Arthropoda</taxon>
        <taxon>Chelicerata</taxon>
        <taxon>Arachnida</taxon>
        <taxon>Araneae</taxon>
        <taxon>Araneomorphae</taxon>
        <taxon>Entelegynae</taxon>
        <taxon>Araneoidea</taxon>
        <taxon>Nephilidae</taxon>
        <taxon>Trichonephila</taxon>
    </lineage>
</organism>
<keyword evidence="3" id="KW-1185">Reference proteome</keyword>
<proteinExistence type="predicted"/>